<feature type="compositionally biased region" description="Low complexity" evidence="1">
    <location>
        <begin position="104"/>
        <end position="119"/>
    </location>
</feature>
<evidence type="ECO:0000259" key="2">
    <source>
        <dbReference type="Pfam" id="PF02120"/>
    </source>
</evidence>
<gene>
    <name evidence="3" type="ORF">EH243_04250</name>
</gene>
<dbReference type="Gene3D" id="3.30.750.140">
    <property type="match status" value="1"/>
</dbReference>
<keyword evidence="3" id="KW-0966">Cell projection</keyword>
<comment type="caution">
    <text evidence="3">The sequence shown here is derived from an EMBL/GenBank/DDBJ whole genome shotgun (WGS) entry which is preliminary data.</text>
</comment>
<evidence type="ECO:0000313" key="4">
    <source>
        <dbReference type="Proteomes" id="UP000283087"/>
    </source>
</evidence>
<keyword evidence="3" id="KW-0282">Flagellum</keyword>
<protein>
    <submittedName>
        <fullName evidence="3">Flagellar hook-length control protein FliK</fullName>
    </submittedName>
</protein>
<dbReference type="RefSeq" id="WP_126157410.1">
    <property type="nucleotide sequence ID" value="NZ_RQXW01000003.1"/>
</dbReference>
<dbReference type="EMBL" id="RQXW01000003">
    <property type="protein sequence ID" value="RTE66825.1"/>
    <property type="molecule type" value="Genomic_DNA"/>
</dbReference>
<keyword evidence="4" id="KW-1185">Reference proteome</keyword>
<accession>A0A430KTF4</accession>
<proteinExistence type="predicted"/>
<reference evidence="3 4" key="1">
    <citation type="submission" date="2018-11" db="EMBL/GenBank/DDBJ databases">
        <title>The draft genome sequence of Amphritea opalescens ANRC-JH13T.</title>
        <authorList>
            <person name="Fang Z."/>
            <person name="Zhang Y."/>
            <person name="Han X."/>
        </authorList>
    </citation>
    <scope>NUCLEOTIDE SEQUENCE [LARGE SCALE GENOMIC DNA]</scope>
    <source>
        <strain evidence="3 4">ANRC-JH13</strain>
    </source>
</reference>
<sequence>MLNPLSIQNLQSSAGKSLSATELVRALPLNTPTQINVRQSSADASRPNQFNLQVQLGSQLYQLKSDQSLPSGSTATLTRTAAGQLLLSSTPNQSPAAQPNTLGTPATNNQNTAANQPLIPLKTSTQTSAGTTATIPASAATQINSLLPLNRPVLATLTVAVRTGASEGNLLATINGRSVPLSLNQALPFDGKVVLTRTSDQQVQIQPLPASTQNQNLNNTINDALRYVLPTQQPVAGSLLKLQQLNNKTGGEKSPVNSAISSILSLFGVKTSSAADAQTGVKQNLLNGGLFTESNLANPGKLITSNEMKYQLNQLLQQADKLPEQARQQLQDIVKGLLNRVTSNQLESLQNTRTNNDGVERFFTLDLPVKNGEQLDNVELKISEHRRQLSEDEWQHSWRVRLHFDLEQQGTIDAELVLEDEHQITAHFWCSQAEVAEELNDKLPEFNQQLHQQGFSIQSTHCSEGAAPKAINRIEPLIDVTT</sequence>
<evidence type="ECO:0000256" key="1">
    <source>
        <dbReference type="SAM" id="MobiDB-lite"/>
    </source>
</evidence>
<dbReference type="InterPro" id="IPR021136">
    <property type="entry name" value="Flagellar_hook_control-like_C"/>
</dbReference>
<organism evidence="3 4">
    <name type="scientific">Amphritea opalescens</name>
    <dbReference type="NCBI Taxonomy" id="2490544"/>
    <lineage>
        <taxon>Bacteria</taxon>
        <taxon>Pseudomonadati</taxon>
        <taxon>Pseudomonadota</taxon>
        <taxon>Gammaproteobacteria</taxon>
        <taxon>Oceanospirillales</taxon>
        <taxon>Oceanospirillaceae</taxon>
        <taxon>Amphritea</taxon>
    </lineage>
</organism>
<feature type="region of interest" description="Disordered" evidence="1">
    <location>
        <begin position="89"/>
        <end position="119"/>
    </location>
</feature>
<feature type="domain" description="Flagellar hook-length control protein-like C-terminal" evidence="2">
    <location>
        <begin position="388"/>
        <end position="468"/>
    </location>
</feature>
<feature type="compositionally biased region" description="Polar residues" evidence="1">
    <location>
        <begin position="89"/>
        <end position="103"/>
    </location>
</feature>
<dbReference type="Proteomes" id="UP000283087">
    <property type="component" value="Unassembled WGS sequence"/>
</dbReference>
<evidence type="ECO:0000313" key="3">
    <source>
        <dbReference type="EMBL" id="RTE66825.1"/>
    </source>
</evidence>
<dbReference type="OrthoDB" id="6114321at2"/>
<dbReference type="AlphaFoldDB" id="A0A430KTF4"/>
<dbReference type="InterPro" id="IPR038610">
    <property type="entry name" value="FliK-like_C_sf"/>
</dbReference>
<dbReference type="Pfam" id="PF02120">
    <property type="entry name" value="Flg_hook"/>
    <property type="match status" value="1"/>
</dbReference>
<keyword evidence="3" id="KW-0969">Cilium</keyword>
<name>A0A430KTF4_9GAMM</name>